<dbReference type="InterPro" id="IPR046264">
    <property type="entry name" value="DUF6297"/>
</dbReference>
<keyword evidence="2" id="KW-0812">Transmembrane</keyword>
<feature type="transmembrane region" description="Helical" evidence="2">
    <location>
        <begin position="378"/>
        <end position="403"/>
    </location>
</feature>
<dbReference type="Proteomes" id="UP000291933">
    <property type="component" value="Unassembled WGS sequence"/>
</dbReference>
<dbReference type="OrthoDB" id="3725302at2"/>
<comment type="caution">
    <text evidence="3">The sequence shown here is derived from an EMBL/GenBank/DDBJ whole genome shotgun (WGS) entry which is preliminary data.</text>
</comment>
<keyword evidence="4" id="KW-1185">Reference proteome</keyword>
<dbReference type="AlphaFoldDB" id="A0A4Q9KIY5"/>
<feature type="transmembrane region" description="Helical" evidence="2">
    <location>
        <begin position="424"/>
        <end position="447"/>
    </location>
</feature>
<keyword evidence="2" id="KW-1133">Transmembrane helix</keyword>
<evidence type="ECO:0000313" key="3">
    <source>
        <dbReference type="EMBL" id="TBT94366.1"/>
    </source>
</evidence>
<accession>A0A4Q9KIY5</accession>
<feature type="transmembrane region" description="Helical" evidence="2">
    <location>
        <begin position="494"/>
        <end position="517"/>
    </location>
</feature>
<feature type="transmembrane region" description="Helical" evidence="2">
    <location>
        <begin position="168"/>
        <end position="191"/>
    </location>
</feature>
<evidence type="ECO:0000256" key="1">
    <source>
        <dbReference type="SAM" id="MobiDB-lite"/>
    </source>
</evidence>
<feature type="transmembrane region" description="Helical" evidence="2">
    <location>
        <begin position="453"/>
        <end position="473"/>
    </location>
</feature>
<dbReference type="EMBL" id="SDMR01000014">
    <property type="protein sequence ID" value="TBT94366.1"/>
    <property type="molecule type" value="Genomic_DNA"/>
</dbReference>
<gene>
    <name evidence="3" type="ORF">ET996_11040</name>
</gene>
<keyword evidence="2" id="KW-0472">Membrane</keyword>
<reference evidence="3 4" key="1">
    <citation type="submission" date="2019-01" db="EMBL/GenBank/DDBJ databases">
        <title>Lactibacter flavus gen. nov., sp. nov., a novel bacterium of the family Propionibacteriaceae isolated from raw milk and dairy products.</title>
        <authorList>
            <person name="Huptas C."/>
            <person name="Wenning M."/>
            <person name="Breitenwieser F."/>
            <person name="Doll E."/>
            <person name="Von Neubeck M."/>
            <person name="Busse H.-J."/>
            <person name="Scherer S."/>
        </authorList>
    </citation>
    <scope>NUCLEOTIDE SEQUENCE [LARGE SCALE GENOMIC DNA]</scope>
    <source>
        <strain evidence="3 4">DSM 22130</strain>
    </source>
</reference>
<name>A0A4Q9KIY5_PROTD</name>
<dbReference type="RefSeq" id="WP_131172609.1">
    <property type="nucleotide sequence ID" value="NZ_FXTL01000014.1"/>
</dbReference>
<evidence type="ECO:0000313" key="4">
    <source>
        <dbReference type="Proteomes" id="UP000291933"/>
    </source>
</evidence>
<protein>
    <submittedName>
        <fullName evidence="3">ABC transporter permease</fullName>
    </submittedName>
</protein>
<sequence>MSKKSKKLIRSGVSQPDAVAGPGVEVESEDPYAAYADRDWTFAFLPDADAHVVDEKALHGLMKDWRHGRASRTIGQVLGDAYFMLFSLALIGAMIVNLLVNSNQTAAGCTSSGCLTGRSLLPWAVVFAAATVTLSAARIFGPVLASAAEGSWLMDAPISRTRLLGGRLWAAVFVALGVATVMGGLLALLTGTAPLSILAWGLAAGATASALIALAAFEQTHDRQFVLRALQVLFSVAATATVLWMVLIAAGQTTLIPASPALAPWAIAAVGAALTVAFAGLARGRLNQIRRARLLSGGSLVSGMQGAMYALDLGLARDILVEREAVARGYVRPTPGRGTGVQALVFRDVQRLIRFPKPFVALIASALVPYAADALGVAFVMPFLAALALVAALVPFFGSLRVLSRTGGLARTFPFSTRQLRNAAMIVPTVLALIWVIVVTPSVMGIVGGATRSLPDALMTAGVIGIAGLLGAVRWQTAKQTDFNTPMMATNAGALPPSLIFNLFRGIDVCAIVTAPLMLGAPIWVSLAIAAVVYFFLGIDMAELQEESKEQQRKLAEEKAARAAGNTEKIKIARPQR</sequence>
<dbReference type="Pfam" id="PF19814">
    <property type="entry name" value="DUF6297"/>
    <property type="match status" value="1"/>
</dbReference>
<feature type="transmembrane region" description="Helical" evidence="2">
    <location>
        <begin position="120"/>
        <end position="147"/>
    </location>
</feature>
<feature type="transmembrane region" description="Helical" evidence="2">
    <location>
        <begin position="197"/>
        <end position="217"/>
    </location>
</feature>
<proteinExistence type="predicted"/>
<feature type="region of interest" description="Disordered" evidence="1">
    <location>
        <begin position="553"/>
        <end position="577"/>
    </location>
</feature>
<feature type="transmembrane region" description="Helical" evidence="2">
    <location>
        <begin position="523"/>
        <end position="544"/>
    </location>
</feature>
<feature type="transmembrane region" description="Helical" evidence="2">
    <location>
        <begin position="229"/>
        <end position="250"/>
    </location>
</feature>
<organism evidence="3 4">
    <name type="scientific">Propioniciclava tarda</name>
    <dbReference type="NCBI Taxonomy" id="433330"/>
    <lineage>
        <taxon>Bacteria</taxon>
        <taxon>Bacillati</taxon>
        <taxon>Actinomycetota</taxon>
        <taxon>Actinomycetes</taxon>
        <taxon>Propionibacteriales</taxon>
        <taxon>Propionibacteriaceae</taxon>
        <taxon>Propioniciclava</taxon>
    </lineage>
</organism>
<evidence type="ECO:0000256" key="2">
    <source>
        <dbReference type="SAM" id="Phobius"/>
    </source>
</evidence>
<feature type="transmembrane region" description="Helical" evidence="2">
    <location>
        <begin position="262"/>
        <end position="282"/>
    </location>
</feature>
<feature type="transmembrane region" description="Helical" evidence="2">
    <location>
        <begin position="355"/>
        <end position="372"/>
    </location>
</feature>
<feature type="transmembrane region" description="Helical" evidence="2">
    <location>
        <begin position="81"/>
        <end position="100"/>
    </location>
</feature>
<feature type="region of interest" description="Disordered" evidence="1">
    <location>
        <begin position="1"/>
        <end position="24"/>
    </location>
</feature>